<accession>A0A848P891</accession>
<dbReference type="PANTHER" id="PTHR43798">
    <property type="entry name" value="MONOACYLGLYCEROL LIPASE"/>
    <property type="match status" value="1"/>
</dbReference>
<proteinExistence type="predicted"/>
<dbReference type="PANTHER" id="PTHR43798:SF33">
    <property type="entry name" value="HYDROLASE, PUTATIVE (AFU_ORTHOLOGUE AFUA_2G14860)-RELATED"/>
    <property type="match status" value="1"/>
</dbReference>
<dbReference type="InterPro" id="IPR029058">
    <property type="entry name" value="AB_hydrolase_fold"/>
</dbReference>
<protein>
    <submittedName>
        <fullName evidence="2">Alpha/beta hydrolase</fullName>
    </submittedName>
</protein>
<dbReference type="Proteomes" id="UP000575469">
    <property type="component" value="Unassembled WGS sequence"/>
</dbReference>
<feature type="domain" description="AB hydrolase-1" evidence="1">
    <location>
        <begin position="26"/>
        <end position="265"/>
    </location>
</feature>
<comment type="caution">
    <text evidence="2">The sequence shown here is derived from an EMBL/GenBank/DDBJ whole genome shotgun (WGS) entry which is preliminary data.</text>
</comment>
<dbReference type="RefSeq" id="WP_169341636.1">
    <property type="nucleotide sequence ID" value="NZ_JABBZM010000032.1"/>
</dbReference>
<organism evidence="2 3">
    <name type="scientific">Ralstonia insidiosa</name>
    <dbReference type="NCBI Taxonomy" id="190721"/>
    <lineage>
        <taxon>Bacteria</taxon>
        <taxon>Pseudomonadati</taxon>
        <taxon>Pseudomonadota</taxon>
        <taxon>Betaproteobacteria</taxon>
        <taxon>Burkholderiales</taxon>
        <taxon>Burkholderiaceae</taxon>
        <taxon>Ralstonia</taxon>
    </lineage>
</organism>
<dbReference type="InterPro" id="IPR050266">
    <property type="entry name" value="AB_hydrolase_sf"/>
</dbReference>
<reference evidence="2 3" key="1">
    <citation type="submission" date="2020-04" db="EMBL/GenBank/DDBJ databases">
        <title>Ralstonia insidiosa genome sequencing and assembly.</title>
        <authorList>
            <person name="Martins R.C.R."/>
            <person name="Perdigao-Neto L.V."/>
            <person name="Levin A.S.S."/>
            <person name="Costa S.F."/>
        </authorList>
    </citation>
    <scope>NUCLEOTIDE SEQUENCE [LARGE SCALE GENOMIC DNA]</scope>
    <source>
        <strain evidence="2 3">5047</strain>
    </source>
</reference>
<dbReference type="Gene3D" id="3.40.50.1820">
    <property type="entry name" value="alpha/beta hydrolase"/>
    <property type="match status" value="1"/>
</dbReference>
<dbReference type="InterPro" id="IPR000073">
    <property type="entry name" value="AB_hydrolase_1"/>
</dbReference>
<dbReference type="AlphaFoldDB" id="A0A848P891"/>
<evidence type="ECO:0000313" key="3">
    <source>
        <dbReference type="Proteomes" id="UP000575469"/>
    </source>
</evidence>
<dbReference type="PRINTS" id="PR00111">
    <property type="entry name" value="ABHYDROLASE"/>
</dbReference>
<evidence type="ECO:0000259" key="1">
    <source>
        <dbReference type="Pfam" id="PF12697"/>
    </source>
</evidence>
<dbReference type="EMBL" id="JABBZM010000032">
    <property type="protein sequence ID" value="NMV41403.1"/>
    <property type="molecule type" value="Genomic_DNA"/>
</dbReference>
<evidence type="ECO:0000313" key="2">
    <source>
        <dbReference type="EMBL" id="NMV41403.1"/>
    </source>
</evidence>
<dbReference type="GO" id="GO:0016020">
    <property type="term" value="C:membrane"/>
    <property type="evidence" value="ECO:0007669"/>
    <property type="project" value="TreeGrafter"/>
</dbReference>
<name>A0A848P891_9RALS</name>
<gene>
    <name evidence="2" type="ORF">HGR00_26135</name>
</gene>
<dbReference type="Pfam" id="PF12697">
    <property type="entry name" value="Abhydrolase_6"/>
    <property type="match status" value="1"/>
</dbReference>
<sequence>MQSRFLNFDFGKLHYLQGGKANAPTIVFLHGTASTAASYADLEPILGDQFNLIALDFPGHGQSDHIDVARFGFQYSMIGLRTLFEDFRHRLSLHEIIAVGNSVGANIATQSLFKDPNLLGLVSIAGVHAVSREDAFSNFRPEAPKELAFKNHLVGDEADALTRAYLDVSQAGTEVYKRMLTDIKESDGNFREQFAIHLKTQGWLDELAILSGSKVPFLYIGGKNDAFIDNAYYDKLQARVPRIQPANVHILEDVGHVPHLEAPEVCGKLILEFSKTL</sequence>
<dbReference type="SUPFAM" id="SSF53474">
    <property type="entry name" value="alpha/beta-Hydrolases"/>
    <property type="match status" value="1"/>
</dbReference>
<keyword evidence="2" id="KW-0378">Hydrolase</keyword>
<dbReference type="GO" id="GO:0016787">
    <property type="term" value="F:hydrolase activity"/>
    <property type="evidence" value="ECO:0007669"/>
    <property type="project" value="UniProtKB-KW"/>
</dbReference>